<sequence>MRLTALLPSSSGRLGAGTAEEMGCSDIYSSAVSAAVPGVHLSGLKKDPLPQLIHCIMLERKAESSPTSASRITLLC</sequence>
<dbReference type="AlphaFoldDB" id="A0A1V4JKD7"/>
<organism evidence="1 2">
    <name type="scientific">Patagioenas fasciata monilis</name>
    <dbReference type="NCBI Taxonomy" id="372326"/>
    <lineage>
        <taxon>Eukaryota</taxon>
        <taxon>Metazoa</taxon>
        <taxon>Chordata</taxon>
        <taxon>Craniata</taxon>
        <taxon>Vertebrata</taxon>
        <taxon>Euteleostomi</taxon>
        <taxon>Archelosauria</taxon>
        <taxon>Archosauria</taxon>
        <taxon>Dinosauria</taxon>
        <taxon>Saurischia</taxon>
        <taxon>Theropoda</taxon>
        <taxon>Coelurosauria</taxon>
        <taxon>Aves</taxon>
        <taxon>Neognathae</taxon>
        <taxon>Neoaves</taxon>
        <taxon>Columbimorphae</taxon>
        <taxon>Columbiformes</taxon>
        <taxon>Columbidae</taxon>
        <taxon>Patagioenas</taxon>
    </lineage>
</organism>
<gene>
    <name evidence="1" type="ORF">AV530_005195</name>
</gene>
<comment type="caution">
    <text evidence="1">The sequence shown here is derived from an EMBL/GenBank/DDBJ whole genome shotgun (WGS) entry which is preliminary data.</text>
</comment>
<dbReference type="Proteomes" id="UP000190648">
    <property type="component" value="Unassembled WGS sequence"/>
</dbReference>
<evidence type="ECO:0000313" key="2">
    <source>
        <dbReference type="Proteomes" id="UP000190648"/>
    </source>
</evidence>
<keyword evidence="2" id="KW-1185">Reference proteome</keyword>
<evidence type="ECO:0000313" key="1">
    <source>
        <dbReference type="EMBL" id="OPJ72656.1"/>
    </source>
</evidence>
<accession>A0A1V4JKD7</accession>
<protein>
    <submittedName>
        <fullName evidence="1">Uncharacterized protein</fullName>
    </submittedName>
</protein>
<name>A0A1V4JKD7_PATFA</name>
<proteinExistence type="predicted"/>
<reference evidence="1 2" key="1">
    <citation type="submission" date="2016-02" db="EMBL/GenBank/DDBJ databases">
        <title>Band-tailed pigeon sequencing and assembly.</title>
        <authorList>
            <person name="Soares A.E."/>
            <person name="Novak B.J."/>
            <person name="Rice E.S."/>
            <person name="O'Connell B."/>
            <person name="Chang D."/>
            <person name="Weber S."/>
            <person name="Shapiro B."/>
        </authorList>
    </citation>
    <scope>NUCLEOTIDE SEQUENCE [LARGE SCALE GENOMIC DNA]</scope>
    <source>
        <strain evidence="1">BTP2013</strain>
        <tissue evidence="1">Blood</tissue>
    </source>
</reference>
<dbReference type="EMBL" id="LSYS01006902">
    <property type="protein sequence ID" value="OPJ72656.1"/>
    <property type="molecule type" value="Genomic_DNA"/>
</dbReference>